<evidence type="ECO:0000259" key="9">
    <source>
        <dbReference type="PROSITE" id="PS50928"/>
    </source>
</evidence>
<evidence type="ECO:0000313" key="10">
    <source>
        <dbReference type="EMBL" id="KGK11829.1"/>
    </source>
</evidence>
<dbReference type="PANTHER" id="PTHR43163">
    <property type="entry name" value="DIPEPTIDE TRANSPORT SYSTEM PERMEASE PROTEIN DPPB-RELATED"/>
    <property type="match status" value="1"/>
</dbReference>
<protein>
    <submittedName>
        <fullName evidence="10">ABC transporter permease</fullName>
    </submittedName>
</protein>
<dbReference type="GO" id="GO:0005886">
    <property type="term" value="C:plasma membrane"/>
    <property type="evidence" value="ECO:0007669"/>
    <property type="project" value="UniProtKB-SubCell"/>
</dbReference>
<accession>A0A099LVX1</accession>
<feature type="transmembrane region" description="Helical" evidence="8">
    <location>
        <begin position="178"/>
        <end position="197"/>
    </location>
</feature>
<evidence type="ECO:0000256" key="5">
    <source>
        <dbReference type="ARBA" id="ARBA00022989"/>
    </source>
</evidence>
<dbReference type="GO" id="GO:0071916">
    <property type="term" value="F:dipeptide transmembrane transporter activity"/>
    <property type="evidence" value="ECO:0007669"/>
    <property type="project" value="TreeGrafter"/>
</dbReference>
<sequence length="314" mass="34540">MIDLLLKRLLQAGFVAWAVGTITFVMMKLLPGDMAYRIAASRYGYDFVSQEAAQAVSVELGLGRSAFEQYVAWLWELLHLNLGHSLVSEEAVNELLWHHLGYSLILAIAALALSLFIAFPVGVYCGRYPGGRVDKMVLSLSVLLRSAPVFVVGLGLIILFALQLGWLPVLGFGRPEHVVLPSLALALTLAALSNRMIKNEAYLVLRSAYYRFARYKGLDEVRAYERHARLNIALPLIAFIGVQAVGLIEGIVMIESLFAWPGIGHALSHAIFARDIPVIQGAALVMGLLFVAINTAVDLAQYMLDPRIRQEKVV</sequence>
<feature type="transmembrane region" description="Helical" evidence="8">
    <location>
        <begin position="232"/>
        <end position="258"/>
    </location>
</feature>
<dbReference type="InterPro" id="IPR035906">
    <property type="entry name" value="MetI-like_sf"/>
</dbReference>
<dbReference type="Gene3D" id="1.10.3720.10">
    <property type="entry name" value="MetI-like"/>
    <property type="match status" value="1"/>
</dbReference>
<evidence type="ECO:0000256" key="6">
    <source>
        <dbReference type="ARBA" id="ARBA00023136"/>
    </source>
</evidence>
<evidence type="ECO:0000313" key="11">
    <source>
        <dbReference type="Proteomes" id="UP000029994"/>
    </source>
</evidence>
<keyword evidence="4 8" id="KW-0812">Transmembrane</keyword>
<keyword evidence="5 8" id="KW-1133">Transmembrane helix</keyword>
<feature type="transmembrane region" description="Helical" evidence="8">
    <location>
        <begin position="12"/>
        <end position="30"/>
    </location>
</feature>
<evidence type="ECO:0000256" key="8">
    <source>
        <dbReference type="RuleBase" id="RU363032"/>
    </source>
</evidence>
<dbReference type="STRING" id="29495.EA26_11135"/>
<evidence type="ECO:0000256" key="3">
    <source>
        <dbReference type="ARBA" id="ARBA00022475"/>
    </source>
</evidence>
<comment type="similarity">
    <text evidence="7">Belongs to the binding-protein-dependent transport system permease family. OppBC subfamily.</text>
</comment>
<dbReference type="InterPro" id="IPR000515">
    <property type="entry name" value="MetI-like"/>
</dbReference>
<evidence type="ECO:0000256" key="2">
    <source>
        <dbReference type="ARBA" id="ARBA00022448"/>
    </source>
</evidence>
<feature type="transmembrane region" description="Helical" evidence="8">
    <location>
        <begin position="147"/>
        <end position="166"/>
    </location>
</feature>
<feature type="transmembrane region" description="Helical" evidence="8">
    <location>
        <begin position="102"/>
        <end position="126"/>
    </location>
</feature>
<dbReference type="PANTHER" id="PTHR43163:SF6">
    <property type="entry name" value="DIPEPTIDE TRANSPORT SYSTEM PERMEASE PROTEIN DPPB-RELATED"/>
    <property type="match status" value="1"/>
</dbReference>
<evidence type="ECO:0000256" key="7">
    <source>
        <dbReference type="ARBA" id="ARBA00024202"/>
    </source>
</evidence>
<proteinExistence type="inferred from homology"/>
<keyword evidence="6 8" id="KW-0472">Membrane</keyword>
<gene>
    <name evidence="10" type="ORF">EA26_11135</name>
</gene>
<dbReference type="eggNOG" id="COG0601">
    <property type="taxonomic scope" value="Bacteria"/>
</dbReference>
<name>A0A099LVX1_9VIBR</name>
<dbReference type="GeneID" id="43683722"/>
<evidence type="ECO:0000256" key="1">
    <source>
        <dbReference type="ARBA" id="ARBA00004651"/>
    </source>
</evidence>
<keyword evidence="2 8" id="KW-0813">Transport</keyword>
<dbReference type="SUPFAM" id="SSF161098">
    <property type="entry name" value="MetI-like"/>
    <property type="match status" value="1"/>
</dbReference>
<reference evidence="10 11" key="1">
    <citation type="submission" date="2014-04" db="EMBL/GenBank/DDBJ databases">
        <title>Genome sequencing of Vibrio navarrensis strains.</title>
        <authorList>
            <person name="Gladney L.M."/>
            <person name="Katz L.S."/>
            <person name="Marino-Ramirez L."/>
            <person name="Jordan I.K."/>
        </authorList>
    </citation>
    <scope>NUCLEOTIDE SEQUENCE [LARGE SCALE GENOMIC DNA]</scope>
    <source>
        <strain evidence="10 11">ATCC 51183</strain>
    </source>
</reference>
<comment type="subcellular location">
    <subcellularLocation>
        <location evidence="1 8">Cell membrane</location>
        <topology evidence="1 8">Multi-pass membrane protein</topology>
    </subcellularLocation>
</comment>
<feature type="domain" description="ABC transmembrane type-1" evidence="9">
    <location>
        <begin position="100"/>
        <end position="301"/>
    </location>
</feature>
<dbReference type="PROSITE" id="PS50928">
    <property type="entry name" value="ABC_TM1"/>
    <property type="match status" value="1"/>
</dbReference>
<dbReference type="AlphaFoldDB" id="A0A099LVX1"/>
<comment type="caution">
    <text evidence="10">The sequence shown here is derived from an EMBL/GenBank/DDBJ whole genome shotgun (WGS) entry which is preliminary data.</text>
</comment>
<dbReference type="EMBL" id="JMCG01000001">
    <property type="protein sequence ID" value="KGK11829.1"/>
    <property type="molecule type" value="Genomic_DNA"/>
</dbReference>
<keyword evidence="11" id="KW-1185">Reference proteome</keyword>
<dbReference type="Pfam" id="PF00528">
    <property type="entry name" value="BPD_transp_1"/>
    <property type="match status" value="1"/>
</dbReference>
<dbReference type="RefSeq" id="WP_039427408.1">
    <property type="nucleotide sequence ID" value="NZ_CP061844.1"/>
</dbReference>
<feature type="transmembrane region" description="Helical" evidence="8">
    <location>
        <begin position="278"/>
        <end position="300"/>
    </location>
</feature>
<evidence type="ECO:0000256" key="4">
    <source>
        <dbReference type="ARBA" id="ARBA00022692"/>
    </source>
</evidence>
<organism evidence="10 11">
    <name type="scientific">Vibrio navarrensis</name>
    <dbReference type="NCBI Taxonomy" id="29495"/>
    <lineage>
        <taxon>Bacteria</taxon>
        <taxon>Pseudomonadati</taxon>
        <taxon>Pseudomonadota</taxon>
        <taxon>Gammaproteobacteria</taxon>
        <taxon>Vibrionales</taxon>
        <taxon>Vibrionaceae</taxon>
        <taxon>Vibrio</taxon>
    </lineage>
</organism>
<keyword evidence="3" id="KW-1003">Cell membrane</keyword>
<dbReference type="Proteomes" id="UP000029994">
    <property type="component" value="Unassembled WGS sequence"/>
</dbReference>